<keyword evidence="4" id="KW-1185">Reference proteome</keyword>
<feature type="region of interest" description="Disordered" evidence="1">
    <location>
        <begin position="234"/>
        <end position="272"/>
    </location>
</feature>
<name>A0A3N7FFJ4_POPTR</name>
<feature type="domain" description="DUF1771" evidence="2">
    <location>
        <begin position="352"/>
        <end position="417"/>
    </location>
</feature>
<dbReference type="EMBL" id="CM009290">
    <property type="protein sequence ID" value="RQO85971.1"/>
    <property type="molecule type" value="Genomic_DNA"/>
</dbReference>
<feature type="compositionally biased region" description="Low complexity" evidence="1">
    <location>
        <begin position="240"/>
        <end position="256"/>
    </location>
</feature>
<dbReference type="InParanoid" id="A0A3N7FFJ4"/>
<gene>
    <name evidence="3" type="ORF">POPTR_001G401900</name>
</gene>
<dbReference type="SMR" id="A0A3N7FFJ4"/>
<reference evidence="3 4" key="1">
    <citation type="journal article" date="2006" name="Science">
        <title>The genome of black cottonwood, Populus trichocarpa (Torr. &amp; Gray).</title>
        <authorList>
            <person name="Tuskan G.A."/>
            <person name="Difazio S."/>
            <person name="Jansson S."/>
            <person name="Bohlmann J."/>
            <person name="Grigoriev I."/>
            <person name="Hellsten U."/>
            <person name="Putnam N."/>
            <person name="Ralph S."/>
            <person name="Rombauts S."/>
            <person name="Salamov A."/>
            <person name="Schein J."/>
            <person name="Sterck L."/>
            <person name="Aerts A."/>
            <person name="Bhalerao R.R."/>
            <person name="Bhalerao R.P."/>
            <person name="Blaudez D."/>
            <person name="Boerjan W."/>
            <person name="Brun A."/>
            <person name="Brunner A."/>
            <person name="Busov V."/>
            <person name="Campbell M."/>
            <person name="Carlson J."/>
            <person name="Chalot M."/>
            <person name="Chapman J."/>
            <person name="Chen G.L."/>
            <person name="Cooper D."/>
            <person name="Coutinho P.M."/>
            <person name="Couturier J."/>
            <person name="Covert S."/>
            <person name="Cronk Q."/>
            <person name="Cunningham R."/>
            <person name="Davis J."/>
            <person name="Degroeve S."/>
            <person name="Dejardin A."/>
            <person name="Depamphilis C."/>
            <person name="Detter J."/>
            <person name="Dirks B."/>
            <person name="Dubchak I."/>
            <person name="Duplessis S."/>
            <person name="Ehlting J."/>
            <person name="Ellis B."/>
            <person name="Gendler K."/>
            <person name="Goodstein D."/>
            <person name="Gribskov M."/>
            <person name="Grimwood J."/>
            <person name="Groover A."/>
            <person name="Gunter L."/>
            <person name="Hamberger B."/>
            <person name="Heinze B."/>
            <person name="Helariutta Y."/>
            <person name="Henrissat B."/>
            <person name="Holligan D."/>
            <person name="Holt R."/>
            <person name="Huang W."/>
            <person name="Islam-Faridi N."/>
            <person name="Jones S."/>
            <person name="Jones-Rhoades M."/>
            <person name="Jorgensen R."/>
            <person name="Joshi C."/>
            <person name="Kangasjarvi J."/>
            <person name="Karlsson J."/>
            <person name="Kelleher C."/>
            <person name="Kirkpatrick R."/>
            <person name="Kirst M."/>
            <person name="Kohler A."/>
            <person name="Kalluri U."/>
            <person name="Larimer F."/>
            <person name="Leebens-Mack J."/>
            <person name="Leple J.C."/>
            <person name="Locascio P."/>
            <person name="Lou Y."/>
            <person name="Lucas S."/>
            <person name="Martin F."/>
            <person name="Montanini B."/>
            <person name="Napoli C."/>
            <person name="Nelson D.R."/>
            <person name="Nelson C."/>
            <person name="Nieminen K."/>
            <person name="Nilsson O."/>
            <person name="Pereda V."/>
            <person name="Peter G."/>
            <person name="Philippe R."/>
            <person name="Pilate G."/>
            <person name="Poliakov A."/>
            <person name="Razumovskaya J."/>
            <person name="Richardson P."/>
            <person name="Rinaldi C."/>
            <person name="Ritland K."/>
            <person name="Rouze P."/>
            <person name="Ryaboy D."/>
            <person name="Schmutz J."/>
            <person name="Schrader J."/>
            <person name="Segerman B."/>
            <person name="Shin H."/>
            <person name="Siddiqui A."/>
            <person name="Sterky F."/>
            <person name="Terry A."/>
            <person name="Tsai C.J."/>
            <person name="Uberbacher E."/>
            <person name="Unneberg P."/>
            <person name="Vahala J."/>
            <person name="Wall K."/>
            <person name="Wessler S."/>
            <person name="Yang G."/>
            <person name="Yin T."/>
            <person name="Douglas C."/>
            <person name="Marra M."/>
            <person name="Sandberg G."/>
            <person name="Van de Peer Y."/>
            <person name="Rokhsar D."/>
        </authorList>
    </citation>
    <scope>NUCLEOTIDE SEQUENCE [LARGE SCALE GENOMIC DNA]</scope>
    <source>
        <strain evidence="4">cv. Nisqually</strain>
    </source>
</reference>
<feature type="compositionally biased region" description="Basic and acidic residues" evidence="1">
    <location>
        <begin position="323"/>
        <end position="333"/>
    </location>
</feature>
<sequence length="531" mass="59543">MEDISCTASCDVDKKDLEELFEVLGSGFSLEDISSAFVSANFDKNLAGETLCGIHGSNSTTANTGKSEAENAVSMKLASGRDSMRPMFSELSPKVFKMAPIGEKDTREFKSKRYPVSMGAVSSVLGKEYAKPKPLTHRSVEATKPLKLDSKDFPVSDVWREKNPPSMVARHGIMQAGVEEFLFQMLGNGFQLDMTLIQEVLGRCGYDIQKSIDELLELSASTLEKSDDAVSMAMEESTKQCSDQESLSLQEQTQQLRGTQSDGARLHKENLTGSLKREHNRVSLEREILQSLFDLPERSEEAPKKTRLVRQARSVFGKPAVTPHKDTAKEHKPSAAKPLADTRGEAEGDENSYEVLRKAVKEYWITKKEFYKAAADAFAEGDHARADKLMDQGQFFNEKAREADEKSFQKLMETRDDEIVSLDLLGFEPKEALHSLRFHLTSFSGIPSIKYLRVVIENDEKDTTKGKRRRLIMKQLEKESIKWTDEGNGQIILIQVDAIDPKHLSFAEKYMFRSSQPKSGIIGYQVSQQLV</sequence>
<accession>A0A3N7FFJ4</accession>
<dbReference type="AlphaFoldDB" id="A0A3N7FFJ4"/>
<dbReference type="PANTHER" id="PTHR47872:SF1">
    <property type="entry name" value="NUCLEAR RNA EXPORT FACTOR SDE5-RELATED"/>
    <property type="match status" value="1"/>
</dbReference>
<organism evidence="3 4">
    <name type="scientific">Populus trichocarpa</name>
    <name type="common">Western balsam poplar</name>
    <name type="synonym">Populus balsamifera subsp. trichocarpa</name>
    <dbReference type="NCBI Taxonomy" id="3694"/>
    <lineage>
        <taxon>Eukaryota</taxon>
        <taxon>Viridiplantae</taxon>
        <taxon>Streptophyta</taxon>
        <taxon>Embryophyta</taxon>
        <taxon>Tracheophyta</taxon>
        <taxon>Spermatophyta</taxon>
        <taxon>Magnoliopsida</taxon>
        <taxon>eudicotyledons</taxon>
        <taxon>Gunneridae</taxon>
        <taxon>Pentapetalae</taxon>
        <taxon>rosids</taxon>
        <taxon>fabids</taxon>
        <taxon>Malpighiales</taxon>
        <taxon>Salicaceae</taxon>
        <taxon>Saliceae</taxon>
        <taxon>Populus</taxon>
    </lineage>
</organism>
<evidence type="ECO:0000313" key="3">
    <source>
        <dbReference type="EMBL" id="RQO85971.1"/>
    </source>
</evidence>
<feature type="region of interest" description="Disordered" evidence="1">
    <location>
        <begin position="320"/>
        <end position="351"/>
    </location>
</feature>
<dbReference type="PANTHER" id="PTHR47872">
    <property type="entry name" value="NUCLEAR RNA EXPORT FACTOR SDE5-RELATED"/>
    <property type="match status" value="1"/>
</dbReference>
<dbReference type="OMA" id="ITMKEYY"/>
<proteinExistence type="predicted"/>
<dbReference type="OrthoDB" id="1928104at2759"/>
<dbReference type="InterPro" id="IPR013899">
    <property type="entry name" value="DUF1771"/>
</dbReference>
<dbReference type="Gramene" id="Potri.001G401900.2.v4.1">
    <property type="protein sequence ID" value="Potri.001G401900.2.v4.1"/>
    <property type="gene ID" value="Potri.001G401900.v4.1"/>
</dbReference>
<evidence type="ECO:0000259" key="2">
    <source>
        <dbReference type="SMART" id="SM01162"/>
    </source>
</evidence>
<protein>
    <recommendedName>
        <fullName evidence="2">DUF1771 domain-containing protein</fullName>
    </recommendedName>
</protein>
<dbReference type="Pfam" id="PF08590">
    <property type="entry name" value="DUF1771"/>
    <property type="match status" value="1"/>
</dbReference>
<dbReference type="Proteomes" id="UP000006729">
    <property type="component" value="Chromosome 1"/>
</dbReference>
<evidence type="ECO:0000256" key="1">
    <source>
        <dbReference type="SAM" id="MobiDB-lite"/>
    </source>
</evidence>
<evidence type="ECO:0000313" key="4">
    <source>
        <dbReference type="Proteomes" id="UP000006729"/>
    </source>
</evidence>
<dbReference type="STRING" id="3694.A0A3N7FFJ4"/>
<dbReference type="SMART" id="SM01162">
    <property type="entry name" value="DUF1771"/>
    <property type="match status" value="1"/>
</dbReference>